<dbReference type="PANTHER" id="PTHR33116">
    <property type="entry name" value="REVERSE TRANSCRIPTASE ZINC-BINDING DOMAIN-CONTAINING PROTEIN-RELATED-RELATED"/>
    <property type="match status" value="1"/>
</dbReference>
<gene>
    <name evidence="2" type="ORF">PVK06_028694</name>
</gene>
<sequence length="190" mass="21876">MMLKLGFHSDWVVLIMQCVSSVSYTIGINDSISDCFSPSKGLRQGNPLSHYLFLIYAEGRSLLLNEVKMKRTILGAPIGRDNLTINHLLFVDDYILFGDASVDGAHVVPNIINEYELILGQQVNFNKSFIYYEADVSQNVRDAITNILKVRVDTNLEKYLGLPMMVERNKRWAFSNFVDRFRQRIENWSF</sequence>
<evidence type="ECO:0000313" key="3">
    <source>
        <dbReference type="Proteomes" id="UP001358586"/>
    </source>
</evidence>
<comment type="caution">
    <text evidence="2">The sequence shown here is derived from an EMBL/GenBank/DDBJ whole genome shotgun (WGS) entry which is preliminary data.</text>
</comment>
<protein>
    <recommendedName>
        <fullName evidence="4">Reverse transcriptase</fullName>
    </recommendedName>
</protein>
<keyword evidence="3" id="KW-1185">Reference proteome</keyword>
<feature type="chain" id="PRO_5047127857" description="Reverse transcriptase" evidence="1">
    <location>
        <begin position="22"/>
        <end position="190"/>
    </location>
</feature>
<reference evidence="2 3" key="1">
    <citation type="submission" date="2023-03" db="EMBL/GenBank/DDBJ databases">
        <title>WGS of Gossypium arboreum.</title>
        <authorList>
            <person name="Yu D."/>
        </authorList>
    </citation>
    <scope>NUCLEOTIDE SEQUENCE [LARGE SCALE GENOMIC DNA]</scope>
    <source>
        <tissue evidence="2">Leaf</tissue>
    </source>
</reference>
<dbReference type="Proteomes" id="UP001358586">
    <property type="component" value="Chromosome 8"/>
</dbReference>
<proteinExistence type="predicted"/>
<feature type="signal peptide" evidence="1">
    <location>
        <begin position="1"/>
        <end position="21"/>
    </location>
</feature>
<name>A0ABR0P4J8_GOSAR</name>
<dbReference type="EMBL" id="JARKNE010000008">
    <property type="protein sequence ID" value="KAK5813246.1"/>
    <property type="molecule type" value="Genomic_DNA"/>
</dbReference>
<evidence type="ECO:0000313" key="2">
    <source>
        <dbReference type="EMBL" id="KAK5813246.1"/>
    </source>
</evidence>
<accession>A0ABR0P4J8</accession>
<evidence type="ECO:0000256" key="1">
    <source>
        <dbReference type="SAM" id="SignalP"/>
    </source>
</evidence>
<dbReference type="PANTHER" id="PTHR33116:SF86">
    <property type="entry name" value="REVERSE TRANSCRIPTASE DOMAIN-CONTAINING PROTEIN"/>
    <property type="match status" value="1"/>
</dbReference>
<keyword evidence="1" id="KW-0732">Signal</keyword>
<evidence type="ECO:0008006" key="4">
    <source>
        <dbReference type="Google" id="ProtNLM"/>
    </source>
</evidence>
<organism evidence="2 3">
    <name type="scientific">Gossypium arboreum</name>
    <name type="common">Tree cotton</name>
    <name type="synonym">Gossypium nanking</name>
    <dbReference type="NCBI Taxonomy" id="29729"/>
    <lineage>
        <taxon>Eukaryota</taxon>
        <taxon>Viridiplantae</taxon>
        <taxon>Streptophyta</taxon>
        <taxon>Embryophyta</taxon>
        <taxon>Tracheophyta</taxon>
        <taxon>Spermatophyta</taxon>
        <taxon>Magnoliopsida</taxon>
        <taxon>eudicotyledons</taxon>
        <taxon>Gunneridae</taxon>
        <taxon>Pentapetalae</taxon>
        <taxon>rosids</taxon>
        <taxon>malvids</taxon>
        <taxon>Malvales</taxon>
        <taxon>Malvaceae</taxon>
        <taxon>Malvoideae</taxon>
        <taxon>Gossypium</taxon>
    </lineage>
</organism>